<protein>
    <submittedName>
        <fullName evidence="6">Choline-sulfatase</fullName>
    </submittedName>
</protein>
<dbReference type="STRING" id="485915.Dret_0911"/>
<dbReference type="PANTHER" id="PTHR45953:SF1">
    <property type="entry name" value="IDURONATE 2-SULFATASE"/>
    <property type="match status" value="1"/>
</dbReference>
<evidence type="ECO:0000256" key="2">
    <source>
        <dbReference type="ARBA" id="ARBA00022723"/>
    </source>
</evidence>
<dbReference type="eggNOG" id="COG3119">
    <property type="taxonomic scope" value="Bacteria"/>
</dbReference>
<evidence type="ECO:0000259" key="5">
    <source>
        <dbReference type="Pfam" id="PF12411"/>
    </source>
</evidence>
<evidence type="ECO:0000313" key="7">
    <source>
        <dbReference type="Proteomes" id="UP000001052"/>
    </source>
</evidence>
<dbReference type="HOGENOM" id="CLU_006332_9_1_7"/>
<dbReference type="Proteomes" id="UP000001052">
    <property type="component" value="Chromosome"/>
</dbReference>
<dbReference type="SUPFAM" id="SSF53649">
    <property type="entry name" value="Alkaline phosphatase-like"/>
    <property type="match status" value="1"/>
</dbReference>
<evidence type="ECO:0000256" key="1">
    <source>
        <dbReference type="ARBA" id="ARBA00008779"/>
    </source>
</evidence>
<dbReference type="InterPro" id="IPR017785">
    <property type="entry name" value="Choline-sulfatase"/>
</dbReference>
<dbReference type="GO" id="GO:0008484">
    <property type="term" value="F:sulfuric ester hydrolase activity"/>
    <property type="evidence" value="ECO:0007669"/>
    <property type="project" value="TreeGrafter"/>
</dbReference>
<dbReference type="InterPro" id="IPR024607">
    <property type="entry name" value="Sulfatase_CS"/>
</dbReference>
<feature type="domain" description="Sulfatase N-terminal" evidence="4">
    <location>
        <begin position="6"/>
        <end position="349"/>
    </location>
</feature>
<sequence length="509" mass="57905">MRGEQPNILIIQADQLAAPALSCYGNPVTKTPHLDALVEDGVVFDNAYCNNPLCAPSRFSMMAGQHSSAIGAYDNGAEFPADIPTFAHYLRAGGYRTTLCGKMHFVGADQLHGFEERLTTDVYPADHGWAPDWQRPEHRFDWWYHNMDSVYEAGPCERTNQIDFDDEVGFRAQRHIYDLARDSDERPFCLTVSFTDPHDPYACPKEFWDLYEDEEINLPHVEHIPYEQCDPHSQRLRHAYKMGQGEIAPEDIRNARRAYYGQISYVDAKIGRIMKALEDCGLRENTIVVFTADHGDMLGERGLWYKMSFHEWSARVPFIVSAPQRFQPGRVTTPVSLVDLLPTLLDLSGDPHLEAPADRLDGQSLVPLLQGEVASLDRPVISEYLGEGAVAPMVMVRWGRYKYIACPADPPLLFDLQEDPDELANLAGRPEMQDIEVQLDQVVRKHQDLNQLHEAVVASQQRRRLVFVAHMTGTHTPWDFQPVFDATNRYMRNHLDLNDVEGRARIEST</sequence>
<dbReference type="RefSeq" id="WP_015751360.1">
    <property type="nucleotide sequence ID" value="NC_013223.1"/>
</dbReference>
<keyword evidence="2" id="KW-0479">Metal-binding</keyword>
<name>C8X1A5_DESRD</name>
<organism evidence="6 7">
    <name type="scientific">Desulfohalobium retbaense (strain ATCC 49708 / DSM 5692 / JCM 16813 / HR100)</name>
    <dbReference type="NCBI Taxonomy" id="485915"/>
    <lineage>
        <taxon>Bacteria</taxon>
        <taxon>Pseudomonadati</taxon>
        <taxon>Thermodesulfobacteriota</taxon>
        <taxon>Desulfovibrionia</taxon>
        <taxon>Desulfovibrionales</taxon>
        <taxon>Desulfohalobiaceae</taxon>
        <taxon>Desulfohalobium</taxon>
    </lineage>
</organism>
<dbReference type="InterPro" id="IPR017850">
    <property type="entry name" value="Alkaline_phosphatase_core_sf"/>
</dbReference>
<dbReference type="AlphaFoldDB" id="C8X1A5"/>
<reference evidence="6 7" key="2">
    <citation type="journal article" date="2010" name="Stand. Genomic Sci.">
        <title>Complete genome sequence of Desulfohalobium retbaense type strain (HR(100)).</title>
        <authorList>
            <person name="Spring S."/>
            <person name="Nolan M."/>
            <person name="Lapidus A."/>
            <person name="Glavina Del Rio T."/>
            <person name="Copeland A."/>
            <person name="Tice H."/>
            <person name="Cheng J.F."/>
            <person name="Lucas S."/>
            <person name="Land M."/>
            <person name="Chen F."/>
            <person name="Bruce D."/>
            <person name="Goodwin L."/>
            <person name="Pitluck S."/>
            <person name="Ivanova N."/>
            <person name="Mavromatis K."/>
            <person name="Mikhailova N."/>
            <person name="Pati A."/>
            <person name="Chen A."/>
            <person name="Palaniappan K."/>
            <person name="Hauser L."/>
            <person name="Chang Y.J."/>
            <person name="Jeffries C.D."/>
            <person name="Munk C."/>
            <person name="Kiss H."/>
            <person name="Chain P."/>
            <person name="Han C."/>
            <person name="Brettin T."/>
            <person name="Detter J.C."/>
            <person name="Schuler E."/>
            <person name="Goker M."/>
            <person name="Rohde M."/>
            <person name="Bristow J."/>
            <person name="Eisen J.A."/>
            <person name="Markowitz V."/>
            <person name="Hugenholtz P."/>
            <person name="Kyrpides N.C."/>
            <person name="Klenk H.P."/>
        </authorList>
    </citation>
    <scope>NUCLEOTIDE SEQUENCE [LARGE SCALE GENOMIC DNA]</scope>
    <source>
        <strain evidence="6 7">DSM 5692</strain>
    </source>
</reference>
<keyword evidence="7" id="KW-1185">Reference proteome</keyword>
<comment type="similarity">
    <text evidence="1">Belongs to the sulfatase family.</text>
</comment>
<dbReference type="OrthoDB" id="5500422at2"/>
<dbReference type="KEGG" id="drt:Dret_0911"/>
<evidence type="ECO:0000313" key="6">
    <source>
        <dbReference type="EMBL" id="ACV68202.1"/>
    </source>
</evidence>
<dbReference type="InterPro" id="IPR025863">
    <property type="entry name" value="Choline_sulf_C_dom"/>
</dbReference>
<keyword evidence="3" id="KW-0378">Hydrolase</keyword>
<feature type="domain" description="Choline sulfatase enzyme C-terminal" evidence="5">
    <location>
        <begin position="454"/>
        <end position="505"/>
    </location>
</feature>
<dbReference type="InterPro" id="IPR000917">
    <property type="entry name" value="Sulfatase_N"/>
</dbReference>
<accession>C8X1A5</accession>
<dbReference type="GO" id="GO:0046872">
    <property type="term" value="F:metal ion binding"/>
    <property type="evidence" value="ECO:0007669"/>
    <property type="project" value="UniProtKB-KW"/>
</dbReference>
<reference evidence="7" key="1">
    <citation type="submission" date="2009-09" db="EMBL/GenBank/DDBJ databases">
        <title>The complete chromosome of Desulfohalobium retbaense DSM 5692.</title>
        <authorList>
            <consortium name="US DOE Joint Genome Institute (JGI-PGF)"/>
            <person name="Lucas S."/>
            <person name="Copeland A."/>
            <person name="Lapidus A."/>
            <person name="Glavina del Rio T."/>
            <person name="Dalin E."/>
            <person name="Tice H."/>
            <person name="Bruce D."/>
            <person name="Goodwin L."/>
            <person name="Pitluck S."/>
            <person name="Kyrpides N."/>
            <person name="Mavromatis K."/>
            <person name="Ivanova N."/>
            <person name="Mikhailova N."/>
            <person name="Munk A.C."/>
            <person name="Brettin T."/>
            <person name="Detter J.C."/>
            <person name="Han C."/>
            <person name="Tapia R."/>
            <person name="Larimer F."/>
            <person name="Land M."/>
            <person name="Hauser L."/>
            <person name="Markowitz V."/>
            <person name="Cheng J.-F."/>
            <person name="Hugenholtz P."/>
            <person name="Woyke T."/>
            <person name="Wu D."/>
            <person name="Spring S."/>
            <person name="Klenk H.-P."/>
            <person name="Eisen J.A."/>
        </authorList>
    </citation>
    <scope>NUCLEOTIDE SEQUENCE [LARGE SCALE GENOMIC DNA]</scope>
    <source>
        <strain evidence="7">DSM 5692</strain>
    </source>
</reference>
<dbReference type="Pfam" id="PF12411">
    <property type="entry name" value="Choline_sulf_C"/>
    <property type="match status" value="1"/>
</dbReference>
<dbReference type="PANTHER" id="PTHR45953">
    <property type="entry name" value="IDURONATE 2-SULFATASE"/>
    <property type="match status" value="1"/>
</dbReference>
<proteinExistence type="inferred from homology"/>
<dbReference type="CDD" id="cd16032">
    <property type="entry name" value="choline-sulfatase"/>
    <property type="match status" value="1"/>
</dbReference>
<dbReference type="FunFam" id="3.40.720.10:FF:000032">
    <property type="entry name" value="Choline sulfatase"/>
    <property type="match status" value="1"/>
</dbReference>
<evidence type="ECO:0000259" key="4">
    <source>
        <dbReference type="Pfam" id="PF00884"/>
    </source>
</evidence>
<dbReference type="Gene3D" id="3.40.720.10">
    <property type="entry name" value="Alkaline Phosphatase, subunit A"/>
    <property type="match status" value="1"/>
</dbReference>
<dbReference type="NCBIfam" id="TIGR03417">
    <property type="entry name" value="chol_sulfatase"/>
    <property type="match status" value="1"/>
</dbReference>
<dbReference type="GO" id="GO:0005737">
    <property type="term" value="C:cytoplasm"/>
    <property type="evidence" value="ECO:0007669"/>
    <property type="project" value="TreeGrafter"/>
</dbReference>
<dbReference type="EMBL" id="CP001734">
    <property type="protein sequence ID" value="ACV68202.1"/>
    <property type="molecule type" value="Genomic_DNA"/>
</dbReference>
<evidence type="ECO:0000256" key="3">
    <source>
        <dbReference type="ARBA" id="ARBA00022801"/>
    </source>
</evidence>
<dbReference type="PROSITE" id="PS00523">
    <property type="entry name" value="SULFATASE_1"/>
    <property type="match status" value="1"/>
</dbReference>
<gene>
    <name evidence="6" type="ordered locus">Dret_0911</name>
</gene>
<dbReference type="Pfam" id="PF00884">
    <property type="entry name" value="Sulfatase"/>
    <property type="match status" value="1"/>
</dbReference>